<dbReference type="Proteomes" id="UP001358417">
    <property type="component" value="Unassembled WGS sequence"/>
</dbReference>
<dbReference type="GO" id="GO:0016853">
    <property type="term" value="F:isomerase activity"/>
    <property type="evidence" value="ECO:0007669"/>
    <property type="project" value="UniProtKB-KW"/>
</dbReference>
<dbReference type="GO" id="GO:0004497">
    <property type="term" value="F:monooxygenase activity"/>
    <property type="evidence" value="ECO:0007669"/>
    <property type="project" value="InterPro"/>
</dbReference>
<evidence type="ECO:0000256" key="8">
    <source>
        <dbReference type="ARBA" id="ARBA00023002"/>
    </source>
</evidence>
<dbReference type="InterPro" id="IPR010255">
    <property type="entry name" value="Haem_peroxidase_sf"/>
</dbReference>
<dbReference type="GO" id="GO:0004601">
    <property type="term" value="F:peroxidase activity"/>
    <property type="evidence" value="ECO:0007669"/>
    <property type="project" value="UniProtKB-KW"/>
</dbReference>
<dbReference type="InterPro" id="IPR034812">
    <property type="entry name" value="Ppo-like_N"/>
</dbReference>
<evidence type="ECO:0000256" key="4">
    <source>
        <dbReference type="ARBA" id="ARBA00022559"/>
    </source>
</evidence>
<dbReference type="CDD" id="cd20612">
    <property type="entry name" value="CYP_LDS-like_C"/>
    <property type="match status" value="1"/>
</dbReference>
<dbReference type="GO" id="GO:0020037">
    <property type="term" value="F:heme binding"/>
    <property type="evidence" value="ECO:0007669"/>
    <property type="project" value="InterPro"/>
</dbReference>
<dbReference type="GO" id="GO:0052878">
    <property type="term" value="F:linoleate 8R-lipoxygenase activity"/>
    <property type="evidence" value="ECO:0007669"/>
    <property type="project" value="UniProtKB-EC"/>
</dbReference>
<dbReference type="GO" id="GO:0005506">
    <property type="term" value="F:iron ion binding"/>
    <property type="evidence" value="ECO:0007669"/>
    <property type="project" value="InterPro"/>
</dbReference>
<gene>
    <name evidence="14" type="ORF">LTR84_009591</name>
</gene>
<dbReference type="EC" id="1.13.11.60" evidence="3"/>
<feature type="binding site" description="axial binding residue" evidence="11">
    <location>
        <position position="366"/>
    </location>
    <ligand>
        <name>heme b</name>
        <dbReference type="ChEBI" id="CHEBI:60344"/>
    </ligand>
    <ligandPart>
        <name>Fe</name>
        <dbReference type="ChEBI" id="CHEBI:18248"/>
    </ligandPart>
</feature>
<dbReference type="GO" id="GO:0006979">
    <property type="term" value="P:response to oxidative stress"/>
    <property type="evidence" value="ECO:0007669"/>
    <property type="project" value="InterPro"/>
</dbReference>
<keyword evidence="4" id="KW-0575">Peroxidase</keyword>
<evidence type="ECO:0000256" key="6">
    <source>
        <dbReference type="ARBA" id="ARBA00022723"/>
    </source>
</evidence>
<evidence type="ECO:0000256" key="3">
    <source>
        <dbReference type="ARBA" id="ARBA00013239"/>
    </source>
</evidence>
<dbReference type="Gene3D" id="1.10.630.10">
    <property type="entry name" value="Cytochrome P450"/>
    <property type="match status" value="1"/>
</dbReference>
<dbReference type="GO" id="GO:0006631">
    <property type="term" value="P:fatty acid metabolic process"/>
    <property type="evidence" value="ECO:0007669"/>
    <property type="project" value="UniProtKB-ARBA"/>
</dbReference>
<keyword evidence="9 11" id="KW-0408">Iron</keyword>
<dbReference type="PANTHER" id="PTHR11903:SF37">
    <property type="entry name" value="PSI-PRODUCING OXYGENASE A"/>
    <property type="match status" value="1"/>
</dbReference>
<evidence type="ECO:0000256" key="13">
    <source>
        <dbReference type="SAM" id="SignalP"/>
    </source>
</evidence>
<dbReference type="SUPFAM" id="SSF48113">
    <property type="entry name" value="Heme-dependent peroxidases"/>
    <property type="match status" value="1"/>
</dbReference>
<dbReference type="Pfam" id="PF00067">
    <property type="entry name" value="p450"/>
    <property type="match status" value="1"/>
</dbReference>
<protein>
    <recommendedName>
        <fullName evidence="3">linoleate 8R-lipoxygenase</fullName>
        <ecNumber evidence="3">1.13.11.60</ecNumber>
    </recommendedName>
</protein>
<dbReference type="Pfam" id="PF03098">
    <property type="entry name" value="An_peroxidase"/>
    <property type="match status" value="3"/>
</dbReference>
<evidence type="ECO:0000256" key="7">
    <source>
        <dbReference type="ARBA" id="ARBA00022964"/>
    </source>
</evidence>
<evidence type="ECO:0000256" key="10">
    <source>
        <dbReference type="ARBA" id="ARBA00023235"/>
    </source>
</evidence>
<feature type="signal peptide" evidence="13">
    <location>
        <begin position="1"/>
        <end position="19"/>
    </location>
</feature>
<keyword evidence="6 11" id="KW-0479">Metal-binding</keyword>
<accession>A0AAV9NMH0</accession>
<evidence type="ECO:0000256" key="5">
    <source>
        <dbReference type="ARBA" id="ARBA00022617"/>
    </source>
</evidence>
<dbReference type="PANTHER" id="PTHR11903">
    <property type="entry name" value="PROSTAGLANDIN G/H SYNTHASE"/>
    <property type="match status" value="1"/>
</dbReference>
<dbReference type="SUPFAM" id="SSF48264">
    <property type="entry name" value="Cytochrome P450"/>
    <property type="match status" value="1"/>
</dbReference>
<dbReference type="AlphaFoldDB" id="A0AAV9NMH0"/>
<keyword evidence="7" id="KW-0223">Dioxygenase</keyword>
<dbReference type="PROSITE" id="PS00086">
    <property type="entry name" value="CYTOCHROME_P450"/>
    <property type="match status" value="1"/>
</dbReference>
<dbReference type="RefSeq" id="XP_064709529.1">
    <property type="nucleotide sequence ID" value="XM_064853130.1"/>
</dbReference>
<comment type="caution">
    <text evidence="14">The sequence shown here is derived from an EMBL/GenBank/DDBJ whole genome shotgun (WGS) entry which is preliminary data.</text>
</comment>
<keyword evidence="13" id="KW-0732">Signal</keyword>
<evidence type="ECO:0000313" key="14">
    <source>
        <dbReference type="EMBL" id="KAK5059708.1"/>
    </source>
</evidence>
<dbReference type="GO" id="GO:0016705">
    <property type="term" value="F:oxidoreductase activity, acting on paired donors, with incorporation or reduction of molecular oxygen"/>
    <property type="evidence" value="ECO:0007669"/>
    <property type="project" value="InterPro"/>
</dbReference>
<dbReference type="InterPro" id="IPR001128">
    <property type="entry name" value="Cyt_P450"/>
</dbReference>
<keyword evidence="8" id="KW-0560">Oxidoreductase</keyword>
<evidence type="ECO:0000313" key="15">
    <source>
        <dbReference type="Proteomes" id="UP001358417"/>
    </source>
</evidence>
<evidence type="ECO:0000256" key="1">
    <source>
        <dbReference type="ARBA" id="ARBA00000699"/>
    </source>
</evidence>
<reference evidence="14 15" key="1">
    <citation type="submission" date="2023-08" db="EMBL/GenBank/DDBJ databases">
        <title>Black Yeasts Isolated from many extreme environments.</title>
        <authorList>
            <person name="Coleine C."/>
            <person name="Stajich J.E."/>
            <person name="Selbmann L."/>
        </authorList>
    </citation>
    <scope>NUCLEOTIDE SEQUENCE [LARGE SCALE GENOMIC DNA]</scope>
    <source>
        <strain evidence="14 15">CCFEE 5792</strain>
    </source>
</reference>
<evidence type="ECO:0000256" key="11">
    <source>
        <dbReference type="PIRSR" id="PIRSR619791-2"/>
    </source>
</evidence>
<organism evidence="14 15">
    <name type="scientific">Exophiala bonariae</name>
    <dbReference type="NCBI Taxonomy" id="1690606"/>
    <lineage>
        <taxon>Eukaryota</taxon>
        <taxon>Fungi</taxon>
        <taxon>Dikarya</taxon>
        <taxon>Ascomycota</taxon>
        <taxon>Pezizomycotina</taxon>
        <taxon>Eurotiomycetes</taxon>
        <taxon>Chaetothyriomycetidae</taxon>
        <taxon>Chaetothyriales</taxon>
        <taxon>Herpotrichiellaceae</taxon>
        <taxon>Exophiala</taxon>
    </lineage>
</organism>
<comment type="catalytic activity">
    <reaction evidence="1">
        <text>(9Z,12Z)-octadecadienoate + O2 = (8R,9Z,12Z)-8-hydroperoxyoctadeca-9,12-dienoate</text>
        <dbReference type="Rhea" id="RHEA:25395"/>
        <dbReference type="ChEBI" id="CHEBI:15379"/>
        <dbReference type="ChEBI" id="CHEBI:30245"/>
        <dbReference type="ChEBI" id="CHEBI:58659"/>
        <dbReference type="EC" id="1.13.11.60"/>
    </reaction>
</comment>
<keyword evidence="15" id="KW-1185">Reference proteome</keyword>
<comment type="subunit">
    <text evidence="2">Homotetramer.</text>
</comment>
<evidence type="ECO:0000256" key="2">
    <source>
        <dbReference type="ARBA" id="ARBA00011881"/>
    </source>
</evidence>
<proteinExistence type="predicted"/>
<dbReference type="InterPro" id="IPR037120">
    <property type="entry name" value="Haem_peroxidase_sf_animal"/>
</dbReference>
<evidence type="ECO:0000256" key="9">
    <source>
        <dbReference type="ARBA" id="ARBA00023004"/>
    </source>
</evidence>
<evidence type="ECO:0000256" key="12">
    <source>
        <dbReference type="SAM" id="MobiDB-lite"/>
    </source>
</evidence>
<dbReference type="CDD" id="cd09817">
    <property type="entry name" value="linoleate_diol_synthase_like"/>
    <property type="match status" value="1"/>
</dbReference>
<dbReference type="InterPro" id="IPR017972">
    <property type="entry name" value="Cyt_P450_CS"/>
</dbReference>
<dbReference type="EMBL" id="JAVRRD010000004">
    <property type="protein sequence ID" value="KAK5059708.1"/>
    <property type="molecule type" value="Genomic_DNA"/>
</dbReference>
<dbReference type="InterPro" id="IPR050783">
    <property type="entry name" value="Oxylipin_biosynth_metab"/>
</dbReference>
<dbReference type="GeneID" id="89977749"/>
<dbReference type="PROSITE" id="PS50292">
    <property type="entry name" value="PEROXIDASE_3"/>
    <property type="match status" value="1"/>
</dbReference>
<keyword evidence="10" id="KW-0413">Isomerase</keyword>
<dbReference type="InterPro" id="IPR036396">
    <property type="entry name" value="Cyt_P450_sf"/>
</dbReference>
<feature type="region of interest" description="Disordered" evidence="12">
    <location>
        <begin position="109"/>
        <end position="157"/>
    </location>
</feature>
<sequence>MAGLLSKLFGLFWAEPTSAPDGKTDEQASGRPKVTKSSMLHDLTHLNADEVQNVLKVVKTVVSGQAMDDKELMLENSLAMLQTLPANSTLGERAGAQIINMLWQDLPHPAGTTASPESRYRKPDGSGNNPWNADMGKAGSPYSRSVPPTKAVGPDLPDPELVFETLLRRKGPFRPHPSGLNRLFFSFATVVIHECFQTSRKNPWINETSSYVDLSTLYGNNAEDQARVRTTKNGLIYPDSIASPRIMMMPPGVIAVLLMFSRNHNHIAESLLSLNESDKYGDWEKLSDTEKKWQDEDIFQLARNINVGFFATVVLKDYVAAILNTPRANSEWFLELNAPMKVSGVPVERGTGNVVSVEFAVLYHWHAALSAADANWMEDLIRWNLGKDFQMDKLTPKLFEKVVKTEGHKLMSTETKTWTFANLKRGKDGRFDDVDLGKIIKDCIEEPAHAFGAHGTPSSMKIVEILGMIQARETFKVCTLNEFRKYLNLKPYESFEEWNDDKDTSRAAELLYGHIDNLELYPGLQAECTKPAMPGSGVCPPQTVGRGILDDAVALVRGDRFLTYDFNSTTLTNWGVNKLSEFAGGAYGGMLPKLLFGALPGEFTGTSPYALLPFYTPTAVKGILKGNGVVEKYDLKRPASDQVIIGIHTQEGCKKAFADRDSFRTIYDPMIRTLNDGTGFIVGWDDKKQHDDRTAILHKVFYEENFDKNITAFFREHVVSAIKRSSLKYPDSRRSLDVIRDVTNVVPVEYLAHRFAIPLKTKEHPRGLISLSQLFAITMVTFQYQSFNILPVNEWLLRETSLKVAPLLRGVFEAHLKTQHGGHKEALVDWLAKGSAFEVGPEADRFYHALRDTKLPLEALVADCLGLAGPLLGVITQQASLLVDLYLSDDYKTYKDRIIELAHQDTEASDRELLGFVYEGMRHAGIVPGQPRMAAKDMIFEDGARGPIPIKAHQIVLVAQSKAAMDPAAFPNPEKIDPTRPLNSYTLFGYGMHVCFGQRVAGLALSAILKEVFKLNNLRRAPGRPGKLHLREHEVAGVNFRLYIDSNSKESPVPATMRVLYDE</sequence>
<name>A0AAV9NMH0_9EURO</name>
<feature type="chain" id="PRO_5043463004" description="linoleate 8R-lipoxygenase" evidence="13">
    <location>
        <begin position="20"/>
        <end position="1063"/>
    </location>
</feature>
<dbReference type="InterPro" id="IPR019791">
    <property type="entry name" value="Haem_peroxidase_animal"/>
</dbReference>
<dbReference type="Gene3D" id="1.10.640.10">
    <property type="entry name" value="Haem peroxidase domain superfamily, animal type"/>
    <property type="match status" value="1"/>
</dbReference>
<keyword evidence="5 11" id="KW-0349">Heme</keyword>